<sequence length="619" mass="68826">MDCGKPEHLIRADDDYRLQRLAPALQRHANCFKPQDPHPLGGETAWPQQAAQFREPLGIFLPVQLLISSCVTVQAASLDIHFLSPPPTMEDVVRALPEATVQETSFQDDALTDNDDAARRQQPPRQERQADEATPKPAANSPQLPYGSVSRQNSHNHNGPSKLTTSSGSTARALAPDLLRGLMMVLMALDHNTLALSPWQHETAINGEVDSGEPVHRWNRTVAYITRSLTHLCASGFTFLLGMGVVYFGRSRKALGWSTGRMFWHFLARALVLTLICVPIGLVFTLGKVWFMNGVLFALAVDYLLAGVLWLLISRTEESLAFGLLKVLPDTKKDDATEPLLADRRGEEDIAPDRKIIRASDISWHFHNAMLLVLAVVTIWWNLWLSPTGAHCKSPDSTHDLAAAMSIPQNNWFRVWFHPFIAGGFVSGYPPLAWVSFAILGLLYGRIVLARPWTKTVLTVGNIMGALAFLLIFALTRVLQFGNLSKDCLHMPEHEANPNANPYLVSWQSFFYLVKYAPDVAFWSYGIGFSLLLLALFGALPAVVASTVLNPLLVYGTSALFFYITHQVLLFATGLIWLPRFGHDKGWTNPPTGDHVVGIDSLWVYWLNWVLVLAMVWGV</sequence>
<evidence type="ECO:0000256" key="1">
    <source>
        <dbReference type="SAM" id="MobiDB-lite"/>
    </source>
</evidence>
<protein>
    <recommendedName>
        <fullName evidence="5">Heparan-alpha-glucosaminide N-acetyltransferase catalytic domain-containing protein</fullName>
    </recommendedName>
</protein>
<evidence type="ECO:0000256" key="2">
    <source>
        <dbReference type="SAM" id="Phobius"/>
    </source>
</evidence>
<feature type="transmembrane region" description="Helical" evidence="2">
    <location>
        <begin position="522"/>
        <end position="545"/>
    </location>
</feature>
<feature type="region of interest" description="Disordered" evidence="1">
    <location>
        <begin position="102"/>
        <end position="169"/>
    </location>
</feature>
<feature type="transmembrane region" description="Helical" evidence="2">
    <location>
        <begin position="364"/>
        <end position="384"/>
    </location>
</feature>
<feature type="transmembrane region" description="Helical" evidence="2">
    <location>
        <begin position="290"/>
        <end position="313"/>
    </location>
</feature>
<evidence type="ECO:0000313" key="4">
    <source>
        <dbReference type="Proteomes" id="UP001430848"/>
    </source>
</evidence>
<keyword evidence="4" id="KW-1185">Reference proteome</keyword>
<evidence type="ECO:0008006" key="5">
    <source>
        <dbReference type="Google" id="ProtNLM"/>
    </source>
</evidence>
<evidence type="ECO:0000313" key="3">
    <source>
        <dbReference type="EMBL" id="KAK7731705.1"/>
    </source>
</evidence>
<dbReference type="PANTHER" id="PTHR40407">
    <property type="entry name" value="MEMBRANE PROTEIN-LIKE PROTEIN"/>
    <property type="match status" value="1"/>
</dbReference>
<keyword evidence="2" id="KW-0472">Membrane</keyword>
<feature type="transmembrane region" description="Helical" evidence="2">
    <location>
        <begin position="552"/>
        <end position="577"/>
    </location>
</feature>
<feature type="transmembrane region" description="Helical" evidence="2">
    <location>
        <begin position="420"/>
        <end position="444"/>
    </location>
</feature>
<feature type="compositionally biased region" description="Polar residues" evidence="1">
    <location>
        <begin position="149"/>
        <end position="169"/>
    </location>
</feature>
<organism evidence="3 4">
    <name type="scientific">Diaporthe eres</name>
    <name type="common">Phomopsis oblonga</name>
    <dbReference type="NCBI Taxonomy" id="83184"/>
    <lineage>
        <taxon>Eukaryota</taxon>
        <taxon>Fungi</taxon>
        <taxon>Dikarya</taxon>
        <taxon>Ascomycota</taxon>
        <taxon>Pezizomycotina</taxon>
        <taxon>Sordariomycetes</taxon>
        <taxon>Sordariomycetidae</taxon>
        <taxon>Diaporthales</taxon>
        <taxon>Diaporthaceae</taxon>
        <taxon>Diaporthe</taxon>
        <taxon>Diaporthe eres species complex</taxon>
    </lineage>
</organism>
<feature type="transmembrane region" description="Helical" evidence="2">
    <location>
        <begin position="456"/>
        <end position="475"/>
    </location>
</feature>
<dbReference type="PANTHER" id="PTHR40407:SF1">
    <property type="entry name" value="HEPARAN-ALPHA-GLUCOSAMINIDE N-ACETYLTRANSFERASE CATALYTIC DOMAIN-CONTAINING PROTEIN"/>
    <property type="match status" value="1"/>
</dbReference>
<dbReference type="EMBL" id="JAKNSF020000022">
    <property type="protein sequence ID" value="KAK7731705.1"/>
    <property type="molecule type" value="Genomic_DNA"/>
</dbReference>
<proteinExistence type="predicted"/>
<feature type="compositionally biased region" description="Basic and acidic residues" evidence="1">
    <location>
        <begin position="125"/>
        <end position="134"/>
    </location>
</feature>
<gene>
    <name evidence="3" type="ORF">SLS63_005392</name>
</gene>
<comment type="caution">
    <text evidence="3">The sequence shown here is derived from an EMBL/GenBank/DDBJ whole genome shotgun (WGS) entry which is preliminary data.</text>
</comment>
<dbReference type="Proteomes" id="UP001430848">
    <property type="component" value="Unassembled WGS sequence"/>
</dbReference>
<accession>A0ABR1PBH7</accession>
<reference evidence="3 4" key="1">
    <citation type="submission" date="2024-02" db="EMBL/GenBank/DDBJ databases">
        <title>De novo assembly and annotation of 12 fungi associated with fruit tree decline syndrome in Ontario, Canada.</title>
        <authorList>
            <person name="Sulman M."/>
            <person name="Ellouze W."/>
            <person name="Ilyukhin E."/>
        </authorList>
    </citation>
    <scope>NUCLEOTIDE SEQUENCE [LARGE SCALE GENOMIC DNA]</scope>
    <source>
        <strain evidence="3 4">M169</strain>
    </source>
</reference>
<feature type="transmembrane region" description="Helical" evidence="2">
    <location>
        <begin position="229"/>
        <end position="250"/>
    </location>
</feature>
<feature type="transmembrane region" description="Helical" evidence="2">
    <location>
        <begin position="597"/>
        <end position="617"/>
    </location>
</feature>
<keyword evidence="2" id="KW-0812">Transmembrane</keyword>
<feature type="transmembrane region" description="Helical" evidence="2">
    <location>
        <begin position="262"/>
        <end position="284"/>
    </location>
</feature>
<keyword evidence="2" id="KW-1133">Transmembrane helix</keyword>
<name>A0ABR1PBH7_DIAER</name>